<feature type="region of interest" description="Disordered" evidence="1">
    <location>
        <begin position="1"/>
        <end position="31"/>
    </location>
</feature>
<keyword evidence="3" id="KW-1185">Reference proteome</keyword>
<feature type="compositionally biased region" description="Basic and acidic residues" evidence="1">
    <location>
        <begin position="53"/>
        <end position="62"/>
    </location>
</feature>
<feature type="compositionally biased region" description="Basic and acidic residues" evidence="1">
    <location>
        <begin position="22"/>
        <end position="31"/>
    </location>
</feature>
<dbReference type="OMA" id="NKPNFGP"/>
<dbReference type="GeneID" id="3861787"/>
<dbReference type="RefSeq" id="XP_952334.1">
    <property type="nucleotide sequence ID" value="XM_947241.1"/>
</dbReference>
<protein>
    <submittedName>
        <fullName evidence="2">Uncharacterized protein</fullName>
    </submittedName>
</protein>
<gene>
    <name evidence="2" type="ORF">TA12875</name>
</gene>
<sequence length="146" mass="16774">MDFGDDPRSHHNDDELSDNDQELNKLNKKPFDDVKFDFETTKDLNKDLHLLPNLNRKEDHHTPVCKPDGMLIGQDNPFFKEENYAKKNLPPNLKYDVIGPLGTEPNPDIDTYPLHTSKKNTPDFPSFDFNKPNFGPGNPGSFGRFF</sequence>
<proteinExistence type="predicted"/>
<reference evidence="2 3" key="1">
    <citation type="journal article" date="2005" name="Science">
        <title>Genome of the host-cell transforming parasite Theileria annulata compared with T. parva.</title>
        <authorList>
            <person name="Pain A."/>
            <person name="Renauld H."/>
            <person name="Berriman M."/>
            <person name="Murphy L."/>
            <person name="Yeats C.A."/>
            <person name="Weir W."/>
            <person name="Kerhornou A."/>
            <person name="Aslett M."/>
            <person name="Bishop R."/>
            <person name="Bouchier C."/>
            <person name="Cochet M."/>
            <person name="Coulson R.M.R."/>
            <person name="Cronin A."/>
            <person name="de Villiers E.P."/>
            <person name="Fraser A."/>
            <person name="Fosker N."/>
            <person name="Gardner M."/>
            <person name="Goble A."/>
            <person name="Griffiths-Jones S."/>
            <person name="Harris D.E."/>
            <person name="Katzer F."/>
            <person name="Larke N."/>
            <person name="Lord A."/>
            <person name="Maser P."/>
            <person name="McKellar S."/>
            <person name="Mooney P."/>
            <person name="Morton F."/>
            <person name="Nene V."/>
            <person name="O'Neil S."/>
            <person name="Price C."/>
            <person name="Quail M.A."/>
            <person name="Rabbinowitsch E."/>
            <person name="Rawlings N.D."/>
            <person name="Rutter S."/>
            <person name="Saunders D."/>
            <person name="Seeger K."/>
            <person name="Shah T."/>
            <person name="Squares R."/>
            <person name="Squares S."/>
            <person name="Tivey A."/>
            <person name="Walker A.R."/>
            <person name="Woodward J."/>
            <person name="Dobbelaere D.A.E."/>
            <person name="Langsley G."/>
            <person name="Rajandream M.A."/>
            <person name="McKeever D."/>
            <person name="Shiels B."/>
            <person name="Tait A."/>
            <person name="Barrell B.G."/>
            <person name="Hall N."/>
        </authorList>
    </citation>
    <scope>NUCLEOTIDE SEQUENCE [LARGE SCALE GENOMIC DNA]</scope>
    <source>
        <strain evidence="3">Ankara</strain>
    </source>
</reference>
<organism evidence="2 3">
    <name type="scientific">Theileria annulata</name>
    <dbReference type="NCBI Taxonomy" id="5874"/>
    <lineage>
        <taxon>Eukaryota</taxon>
        <taxon>Sar</taxon>
        <taxon>Alveolata</taxon>
        <taxon>Apicomplexa</taxon>
        <taxon>Aconoidasida</taxon>
        <taxon>Piroplasmida</taxon>
        <taxon>Theileriidae</taxon>
        <taxon>Theileria</taxon>
    </lineage>
</organism>
<name>Q4UE87_THEAN</name>
<dbReference type="VEuPathDB" id="PiroplasmaDB:TA12875"/>
<feature type="region of interest" description="Disordered" evidence="1">
    <location>
        <begin position="98"/>
        <end position="146"/>
    </location>
</feature>
<dbReference type="OrthoDB" id="367252at2759"/>
<dbReference type="EMBL" id="CR940348">
    <property type="protein sequence ID" value="CAI74602.1"/>
    <property type="molecule type" value="Genomic_DNA"/>
</dbReference>
<evidence type="ECO:0000313" key="2">
    <source>
        <dbReference type="EMBL" id="CAI74602.1"/>
    </source>
</evidence>
<feature type="compositionally biased region" description="Basic and acidic residues" evidence="1">
    <location>
        <begin position="1"/>
        <end position="14"/>
    </location>
</feature>
<dbReference type="InParanoid" id="Q4UE87"/>
<evidence type="ECO:0000313" key="3">
    <source>
        <dbReference type="Proteomes" id="UP000001950"/>
    </source>
</evidence>
<dbReference type="AlphaFoldDB" id="Q4UE87"/>
<dbReference type="KEGG" id="tan:TA12875"/>
<accession>Q4UE87</accession>
<evidence type="ECO:0000256" key="1">
    <source>
        <dbReference type="SAM" id="MobiDB-lite"/>
    </source>
</evidence>
<feature type="region of interest" description="Disordered" evidence="1">
    <location>
        <begin position="53"/>
        <end position="72"/>
    </location>
</feature>
<feature type="compositionally biased region" description="Low complexity" evidence="1">
    <location>
        <begin position="127"/>
        <end position="146"/>
    </location>
</feature>
<dbReference type="eggNOG" id="ENOG502TN49">
    <property type="taxonomic scope" value="Eukaryota"/>
</dbReference>
<dbReference type="Proteomes" id="UP000001950">
    <property type="component" value="Chromosome 2"/>
</dbReference>